<dbReference type="SUPFAM" id="SSF47823">
    <property type="entry name" value="lambda integrase-like, N-terminal domain"/>
    <property type="match status" value="1"/>
</dbReference>
<evidence type="ECO:0000313" key="2">
    <source>
        <dbReference type="EMBL" id="EGO02696.1"/>
    </source>
</evidence>
<proteinExistence type="predicted"/>
<dbReference type="EMBL" id="GL945476">
    <property type="protein sequence ID" value="EGO02696.1"/>
    <property type="molecule type" value="Genomic_DNA"/>
</dbReference>
<evidence type="ECO:0000256" key="1">
    <source>
        <dbReference type="ARBA" id="ARBA00023125"/>
    </source>
</evidence>
<dbReference type="AlphaFoldDB" id="F8PM64"/>
<dbReference type="InterPro" id="IPR010998">
    <property type="entry name" value="Integrase_recombinase_N"/>
</dbReference>
<dbReference type="Proteomes" id="UP000008063">
    <property type="component" value="Unassembled WGS sequence"/>
</dbReference>
<reference evidence="3" key="1">
    <citation type="journal article" date="2011" name="Science">
        <title>The plant cell wall-decomposing machinery underlies the functional diversity of forest fungi.</title>
        <authorList>
            <person name="Eastwood D.C."/>
            <person name="Floudas D."/>
            <person name="Binder M."/>
            <person name="Majcherczyk A."/>
            <person name="Schneider P."/>
            <person name="Aerts A."/>
            <person name="Asiegbu F.O."/>
            <person name="Baker S.E."/>
            <person name="Barry K."/>
            <person name="Bendiksby M."/>
            <person name="Blumentritt M."/>
            <person name="Coutinho P.M."/>
            <person name="Cullen D."/>
            <person name="de Vries R.P."/>
            <person name="Gathman A."/>
            <person name="Goodell B."/>
            <person name="Henrissat B."/>
            <person name="Ihrmark K."/>
            <person name="Kauserud H."/>
            <person name="Kohler A."/>
            <person name="LaButti K."/>
            <person name="Lapidus A."/>
            <person name="Lavin J.L."/>
            <person name="Lee Y.-H."/>
            <person name="Lindquist E."/>
            <person name="Lilly W."/>
            <person name="Lucas S."/>
            <person name="Morin E."/>
            <person name="Murat C."/>
            <person name="Oguiza J.A."/>
            <person name="Park J."/>
            <person name="Pisabarro A.G."/>
            <person name="Riley R."/>
            <person name="Rosling A."/>
            <person name="Salamov A."/>
            <person name="Schmidt O."/>
            <person name="Schmutz J."/>
            <person name="Skrede I."/>
            <person name="Stenlid J."/>
            <person name="Wiebenga A."/>
            <person name="Xie X."/>
            <person name="Kuees U."/>
            <person name="Hibbett D.S."/>
            <person name="Hoffmeister D."/>
            <person name="Hoegberg N."/>
            <person name="Martin F."/>
            <person name="Grigoriev I.V."/>
            <person name="Watkinson S.C."/>
        </authorList>
    </citation>
    <scope>NUCLEOTIDE SEQUENCE [LARGE SCALE GENOMIC DNA]</scope>
    <source>
        <strain evidence="3">strain S7.3</strain>
    </source>
</reference>
<keyword evidence="3" id="KW-1185">Reference proteome</keyword>
<dbReference type="HOGENOM" id="CLU_003292_7_3_1"/>
<organism evidence="3">
    <name type="scientific">Serpula lacrymans var. lacrymans (strain S7.3)</name>
    <name type="common">Dry rot fungus</name>
    <dbReference type="NCBI Taxonomy" id="936435"/>
    <lineage>
        <taxon>Eukaryota</taxon>
        <taxon>Fungi</taxon>
        <taxon>Dikarya</taxon>
        <taxon>Basidiomycota</taxon>
        <taxon>Agaricomycotina</taxon>
        <taxon>Agaricomycetes</taxon>
        <taxon>Agaricomycetidae</taxon>
        <taxon>Boletales</taxon>
        <taxon>Coniophorineae</taxon>
        <taxon>Serpulaceae</taxon>
        <taxon>Serpula</taxon>
    </lineage>
</organism>
<keyword evidence="1" id="KW-0238">DNA-binding</keyword>
<dbReference type="Gene3D" id="1.10.150.130">
    <property type="match status" value="1"/>
</dbReference>
<dbReference type="InParanoid" id="F8PM64"/>
<dbReference type="OrthoDB" id="2682516at2759"/>
<dbReference type="STRING" id="936435.F8PM64"/>
<gene>
    <name evidence="2" type="ORF">SERLA73DRAFT_70180</name>
</gene>
<accession>F8PM64</accession>
<dbReference type="OMA" id="FIAWCAG"/>
<dbReference type="GO" id="GO:0003677">
    <property type="term" value="F:DNA binding"/>
    <property type="evidence" value="ECO:0007669"/>
    <property type="project" value="UniProtKB-KW"/>
</dbReference>
<sequence length="100" mass="10921">MKEIYKAGLLIFHTYFNLQQIPESQRCPASPTLLISFLSSCAGSYAGSTLANYAAGLQAWHLLHGHSWKINSAELKAILEGAPCLAPLSSKCYDTKFSDL</sequence>
<protein>
    <submittedName>
        <fullName evidence="2">Uncharacterized protein</fullName>
    </submittedName>
</protein>
<name>F8PM64_SERL3</name>
<evidence type="ECO:0000313" key="3">
    <source>
        <dbReference type="Proteomes" id="UP000008063"/>
    </source>
</evidence>